<feature type="region of interest" description="Disordered" evidence="2">
    <location>
        <begin position="263"/>
        <end position="323"/>
    </location>
</feature>
<sequence length="462" mass="48808">MREYLARLGGATTATSTDARPRLRRPRTLATVAAIATGLMLLTTGITAADQSARASTYPSWDDVLAARDNVNQQQTKIAEIRGLIASLAAAVEEAQAEADEKGTIYYEAQLAFDEAAFRADQLQRQADEAQATADESRLRAGQFVAELSRAGGGDLSASLFTNPGEAEALLSRLGYASKISEQAEGIYAVALADQNAAQSLSEQAQIAREIREELRVEAEVAFEQAQAAQIAAEEAFAAQQENQARLEEQLGVLQGVLQTTEAEWEEGERQRKEREERLAREAEERRIAAEAEARRLAAEQAANQPGPGPSGGGGGGSASGAGQVINGWSNPLNGPITSNYGYRVHPVFGYVALHAGVDIGAPCGRHMFAASSGTVTYAGWNGGYGNFVRIDHGDGLTTSYGHIQHGGILVANGQLVNAGQLIALVGTTGNSSGCHLHLETRTFGSAFDPVPFLRSKGISIG</sequence>
<dbReference type="PANTHER" id="PTHR21666:SF270">
    <property type="entry name" value="MUREIN HYDROLASE ACTIVATOR ENVC"/>
    <property type="match status" value="1"/>
</dbReference>
<keyword evidence="5" id="KW-1185">Reference proteome</keyword>
<organism evidence="4 5">
    <name type="scientific">Microcella alkaliphila</name>
    <dbReference type="NCBI Taxonomy" id="279828"/>
    <lineage>
        <taxon>Bacteria</taxon>
        <taxon>Bacillati</taxon>
        <taxon>Actinomycetota</taxon>
        <taxon>Actinomycetes</taxon>
        <taxon>Micrococcales</taxon>
        <taxon>Microbacteriaceae</taxon>
        <taxon>Microcella</taxon>
    </lineage>
</organism>
<evidence type="ECO:0000313" key="5">
    <source>
        <dbReference type="Proteomes" id="UP000292408"/>
    </source>
</evidence>
<reference evidence="4 5" key="1">
    <citation type="journal article" date="2015" name="Stand. Genomic Sci.">
        <title>Genomic Encyclopedia of Bacterial and Archaeal Type Strains, Phase III: the genomes of soil and plant-associated and newly described type strains.</title>
        <authorList>
            <person name="Whitman W.B."/>
            <person name="Woyke T."/>
            <person name="Klenk H.P."/>
            <person name="Zhou Y."/>
            <person name="Lilburn T.G."/>
            <person name="Beck B.J."/>
            <person name="De Vos P."/>
            <person name="Vandamme P."/>
            <person name="Eisen J.A."/>
            <person name="Garrity G."/>
            <person name="Hugenholtz P."/>
            <person name="Kyrpides N.C."/>
        </authorList>
    </citation>
    <scope>NUCLEOTIDE SEQUENCE [LARGE SCALE GENOMIC DNA]</scope>
    <source>
        <strain evidence="4 5">AC4r</strain>
    </source>
</reference>
<dbReference type="GO" id="GO:0004222">
    <property type="term" value="F:metalloendopeptidase activity"/>
    <property type="evidence" value="ECO:0007669"/>
    <property type="project" value="TreeGrafter"/>
</dbReference>
<dbReference type="AlphaFoldDB" id="A0A4Q7TND0"/>
<evidence type="ECO:0000313" key="4">
    <source>
        <dbReference type="EMBL" id="RZT60842.1"/>
    </source>
</evidence>
<feature type="compositionally biased region" description="Gly residues" evidence="2">
    <location>
        <begin position="310"/>
        <end position="320"/>
    </location>
</feature>
<dbReference type="InterPro" id="IPR050570">
    <property type="entry name" value="Cell_wall_metabolism_enzyme"/>
</dbReference>
<dbReference type="Pfam" id="PF01551">
    <property type="entry name" value="Peptidase_M23"/>
    <property type="match status" value="1"/>
</dbReference>
<dbReference type="InterPro" id="IPR016047">
    <property type="entry name" value="M23ase_b-sheet_dom"/>
</dbReference>
<dbReference type="InterPro" id="IPR011055">
    <property type="entry name" value="Dup_hybrid_motif"/>
</dbReference>
<feature type="compositionally biased region" description="Basic and acidic residues" evidence="2">
    <location>
        <begin position="268"/>
        <end position="298"/>
    </location>
</feature>
<protein>
    <submittedName>
        <fullName evidence="4">Peptidase M23-like protein</fullName>
    </submittedName>
</protein>
<dbReference type="SUPFAM" id="SSF51261">
    <property type="entry name" value="Duplicated hybrid motif"/>
    <property type="match status" value="1"/>
</dbReference>
<keyword evidence="1" id="KW-0175">Coiled coil</keyword>
<feature type="domain" description="M23ase beta-sheet core" evidence="3">
    <location>
        <begin position="354"/>
        <end position="450"/>
    </location>
</feature>
<evidence type="ECO:0000259" key="3">
    <source>
        <dbReference type="Pfam" id="PF01551"/>
    </source>
</evidence>
<dbReference type="Gene3D" id="2.70.70.10">
    <property type="entry name" value="Glucose Permease (Domain IIA)"/>
    <property type="match status" value="1"/>
</dbReference>
<dbReference type="Proteomes" id="UP000292408">
    <property type="component" value="Unassembled WGS sequence"/>
</dbReference>
<dbReference type="CDD" id="cd12797">
    <property type="entry name" value="M23_peptidase"/>
    <property type="match status" value="1"/>
</dbReference>
<evidence type="ECO:0000256" key="1">
    <source>
        <dbReference type="SAM" id="Coils"/>
    </source>
</evidence>
<feature type="coiled-coil region" evidence="1">
    <location>
        <begin position="78"/>
        <end position="140"/>
    </location>
</feature>
<dbReference type="PANTHER" id="PTHR21666">
    <property type="entry name" value="PEPTIDASE-RELATED"/>
    <property type="match status" value="1"/>
</dbReference>
<gene>
    <name evidence="4" type="ORF">EV140_1364</name>
</gene>
<dbReference type="EMBL" id="SGXT01000014">
    <property type="protein sequence ID" value="RZT60842.1"/>
    <property type="molecule type" value="Genomic_DNA"/>
</dbReference>
<evidence type="ECO:0000256" key="2">
    <source>
        <dbReference type="SAM" id="MobiDB-lite"/>
    </source>
</evidence>
<comment type="caution">
    <text evidence="4">The sequence shown here is derived from an EMBL/GenBank/DDBJ whole genome shotgun (WGS) entry which is preliminary data.</text>
</comment>
<accession>A0A4Q7TND0</accession>
<name>A0A4Q7TND0_9MICO</name>
<proteinExistence type="predicted"/>